<sequence length="196" mass="21985">MSPGWVGVGARGAGAEWVEEAKLLPRKEGKQEISSGLLSLETERKNDFSTAILFVIIFTHADTRYAMDLDPHEIGFTSRKRTLLVGIMAAVVALWWRRIVLCGLRNGSRREERRCFTNKRALVPAENERSTHGVASEANHGTERKTADGGREADYVNWWAVRSRLAAAHPDYDGRPRSDIGRQLLLMSRTPDRSAK</sequence>
<organism evidence="2 3">
    <name type="scientific">Musa troglodytarum</name>
    <name type="common">fe'i banana</name>
    <dbReference type="NCBI Taxonomy" id="320322"/>
    <lineage>
        <taxon>Eukaryota</taxon>
        <taxon>Viridiplantae</taxon>
        <taxon>Streptophyta</taxon>
        <taxon>Embryophyta</taxon>
        <taxon>Tracheophyta</taxon>
        <taxon>Spermatophyta</taxon>
        <taxon>Magnoliopsida</taxon>
        <taxon>Liliopsida</taxon>
        <taxon>Zingiberales</taxon>
        <taxon>Musaceae</taxon>
        <taxon>Musa</taxon>
    </lineage>
</organism>
<feature type="region of interest" description="Disordered" evidence="1">
    <location>
        <begin position="126"/>
        <end position="149"/>
    </location>
</feature>
<evidence type="ECO:0000256" key="1">
    <source>
        <dbReference type="SAM" id="MobiDB-lite"/>
    </source>
</evidence>
<dbReference type="Proteomes" id="UP001055439">
    <property type="component" value="Chromosome 5"/>
</dbReference>
<gene>
    <name evidence="2" type="ORF">MUK42_09483</name>
</gene>
<evidence type="ECO:0000313" key="2">
    <source>
        <dbReference type="EMBL" id="URE05239.1"/>
    </source>
</evidence>
<dbReference type="EMBL" id="CP097507">
    <property type="protein sequence ID" value="URE05239.1"/>
    <property type="molecule type" value="Genomic_DNA"/>
</dbReference>
<name>A0A9E7K5G9_9LILI</name>
<proteinExistence type="predicted"/>
<reference evidence="2" key="1">
    <citation type="submission" date="2022-05" db="EMBL/GenBank/DDBJ databases">
        <title>The Musa troglodytarum L. genome provides insights into the mechanism of non-climacteric behaviour and enrichment of carotenoids.</title>
        <authorList>
            <person name="Wang J."/>
        </authorList>
    </citation>
    <scope>NUCLEOTIDE SEQUENCE</scope>
    <source>
        <tissue evidence="2">Leaf</tissue>
    </source>
</reference>
<keyword evidence="3" id="KW-1185">Reference proteome</keyword>
<feature type="compositionally biased region" description="Basic and acidic residues" evidence="1">
    <location>
        <begin position="140"/>
        <end position="149"/>
    </location>
</feature>
<accession>A0A9E7K5G9</accession>
<dbReference type="AlphaFoldDB" id="A0A9E7K5G9"/>
<evidence type="ECO:0000313" key="3">
    <source>
        <dbReference type="Proteomes" id="UP001055439"/>
    </source>
</evidence>
<protein>
    <submittedName>
        <fullName evidence="2">Uncharacterized protein</fullName>
    </submittedName>
</protein>